<evidence type="ECO:0000313" key="3">
    <source>
        <dbReference type="EMBL" id="TKC03465.1"/>
    </source>
</evidence>
<dbReference type="EMBL" id="SWBO01000001">
    <property type="protein sequence ID" value="TKC03465.1"/>
    <property type="molecule type" value="Genomic_DNA"/>
</dbReference>
<dbReference type="GO" id="GO:0008897">
    <property type="term" value="F:holo-[acyl-carrier-protein] synthase activity"/>
    <property type="evidence" value="ECO:0007669"/>
    <property type="project" value="InterPro"/>
</dbReference>
<proteinExistence type="predicted"/>
<evidence type="ECO:0000256" key="1">
    <source>
        <dbReference type="ARBA" id="ARBA00022679"/>
    </source>
</evidence>
<dbReference type="Proteomes" id="UP000310477">
    <property type="component" value="Unassembled WGS sequence"/>
</dbReference>
<dbReference type="Gene3D" id="3.90.470.20">
    <property type="entry name" value="4'-phosphopantetheinyl transferase domain"/>
    <property type="match status" value="1"/>
</dbReference>
<dbReference type="OrthoDB" id="663853at2"/>
<dbReference type="AlphaFoldDB" id="A0A4U1CBR0"/>
<protein>
    <submittedName>
        <fullName evidence="3">4-phosphopantetheinyl transferase family protein</fullName>
    </submittedName>
</protein>
<dbReference type="GO" id="GO:0000287">
    <property type="term" value="F:magnesium ion binding"/>
    <property type="evidence" value="ECO:0007669"/>
    <property type="project" value="InterPro"/>
</dbReference>
<dbReference type="InterPro" id="IPR037143">
    <property type="entry name" value="4-PPantetheinyl_Trfase_dom_sf"/>
</dbReference>
<reference evidence="3 4" key="1">
    <citation type="submission" date="2019-04" db="EMBL/GenBank/DDBJ databases">
        <title>Pedobacter sp. AR-2-6 sp. nov., isolated from Arctic soil.</title>
        <authorList>
            <person name="Dahal R.H."/>
            <person name="Kim D.-U."/>
        </authorList>
    </citation>
    <scope>NUCLEOTIDE SEQUENCE [LARGE SCALE GENOMIC DNA]</scope>
    <source>
        <strain evidence="3 4">AR-2-6</strain>
    </source>
</reference>
<evidence type="ECO:0000313" key="4">
    <source>
        <dbReference type="Proteomes" id="UP000310477"/>
    </source>
</evidence>
<gene>
    <name evidence="3" type="ORF">FA045_02535</name>
</gene>
<sequence length="175" mass="19918">MIGNDIVDLAKAAKDSNWKRKGYLKKVFTLGEQELIFSSKDLNVIVWQFWSMKEAAYKAIGRNTNLLFNPLLFNCALNGEVDYMEERFYSKTVMDSTNLHTVAANSQQYLDKICTHLLPNTTDYLSAFNLKHCDLELKKDKNGLPLLLTKQDGLKHLASVSHHGHYLAVAYLNCS</sequence>
<dbReference type="RefSeq" id="WP_136874111.1">
    <property type="nucleotide sequence ID" value="NZ_SWBO01000001.1"/>
</dbReference>
<organism evidence="3 4">
    <name type="scientific">Pedobacter cryotolerans</name>
    <dbReference type="NCBI Taxonomy" id="2571270"/>
    <lineage>
        <taxon>Bacteria</taxon>
        <taxon>Pseudomonadati</taxon>
        <taxon>Bacteroidota</taxon>
        <taxon>Sphingobacteriia</taxon>
        <taxon>Sphingobacteriales</taxon>
        <taxon>Sphingobacteriaceae</taxon>
        <taxon>Pedobacter</taxon>
    </lineage>
</organism>
<dbReference type="InterPro" id="IPR008278">
    <property type="entry name" value="4-PPantetheinyl_Trfase_dom"/>
</dbReference>
<accession>A0A4U1CBR0</accession>
<feature type="domain" description="4'-phosphopantetheinyl transferase" evidence="2">
    <location>
        <begin position="2"/>
        <end position="77"/>
    </location>
</feature>
<name>A0A4U1CBR0_9SPHI</name>
<keyword evidence="1 3" id="KW-0808">Transferase</keyword>
<dbReference type="Pfam" id="PF01648">
    <property type="entry name" value="ACPS"/>
    <property type="match status" value="1"/>
</dbReference>
<dbReference type="SUPFAM" id="SSF56214">
    <property type="entry name" value="4'-phosphopantetheinyl transferase"/>
    <property type="match status" value="1"/>
</dbReference>
<comment type="caution">
    <text evidence="3">The sequence shown here is derived from an EMBL/GenBank/DDBJ whole genome shotgun (WGS) entry which is preliminary data.</text>
</comment>
<keyword evidence="4" id="KW-1185">Reference proteome</keyword>
<evidence type="ECO:0000259" key="2">
    <source>
        <dbReference type="Pfam" id="PF01648"/>
    </source>
</evidence>